<proteinExistence type="predicted"/>
<dbReference type="Gene3D" id="3.30.1120.40">
    <property type="entry name" value="Stage V sporulation protein G"/>
    <property type="match status" value="1"/>
</dbReference>
<name>A0A832DMK8_9BACT</name>
<dbReference type="InterPro" id="IPR036751">
    <property type="entry name" value="SpoVG_sf"/>
</dbReference>
<comment type="caution">
    <text evidence="1">The sequence shown here is derived from an EMBL/GenBank/DDBJ whole genome shotgun (WGS) entry which is preliminary data.</text>
</comment>
<dbReference type="InterPro" id="IPR007170">
    <property type="entry name" value="SpoVG"/>
</dbReference>
<dbReference type="GO" id="GO:0030435">
    <property type="term" value="P:sporulation resulting in formation of a cellular spore"/>
    <property type="evidence" value="ECO:0007669"/>
    <property type="project" value="InterPro"/>
</dbReference>
<organism evidence="1">
    <name type="scientific">Ignavibacterium album</name>
    <dbReference type="NCBI Taxonomy" id="591197"/>
    <lineage>
        <taxon>Bacteria</taxon>
        <taxon>Pseudomonadati</taxon>
        <taxon>Ignavibacteriota</taxon>
        <taxon>Ignavibacteria</taxon>
        <taxon>Ignavibacteriales</taxon>
        <taxon>Ignavibacteriaceae</taxon>
        <taxon>Ignavibacterium</taxon>
    </lineage>
</organism>
<accession>A0A832DMK8</accession>
<evidence type="ECO:0000313" key="1">
    <source>
        <dbReference type="EMBL" id="HGT47002.1"/>
    </source>
</evidence>
<dbReference type="Pfam" id="PF04026">
    <property type="entry name" value="SpoVG"/>
    <property type="match status" value="1"/>
</dbReference>
<sequence length="79" mass="8849">MRITRMNKLSGGKTLAFFDIETDDGILIKGFKIVDGNNGKFIAAPDEKGKDGKYYETVTLPKEMKAQLEKMAIAEYEKS</sequence>
<dbReference type="AlphaFoldDB" id="A0A832DMK8"/>
<reference evidence="1" key="1">
    <citation type="journal article" date="2020" name="mSystems">
        <title>Genome- and Community-Level Interaction Insights into Carbon Utilization and Element Cycling Functions of Hydrothermarchaeota in Hydrothermal Sediment.</title>
        <authorList>
            <person name="Zhou Z."/>
            <person name="Liu Y."/>
            <person name="Xu W."/>
            <person name="Pan J."/>
            <person name="Luo Z.H."/>
            <person name="Li M."/>
        </authorList>
    </citation>
    <scope>NUCLEOTIDE SEQUENCE [LARGE SCALE GENOMIC DNA]</scope>
    <source>
        <strain evidence="1">SpSt-500</strain>
    </source>
</reference>
<evidence type="ECO:0008006" key="2">
    <source>
        <dbReference type="Google" id="ProtNLM"/>
    </source>
</evidence>
<gene>
    <name evidence="1" type="ORF">ENS56_03100</name>
</gene>
<dbReference type="SUPFAM" id="SSF160537">
    <property type="entry name" value="SpoVG-like"/>
    <property type="match status" value="1"/>
</dbReference>
<protein>
    <recommendedName>
        <fullName evidence="2">SpoVG family protein</fullName>
    </recommendedName>
</protein>
<dbReference type="EMBL" id="DSVI01000004">
    <property type="protein sequence ID" value="HGT47002.1"/>
    <property type="molecule type" value="Genomic_DNA"/>
</dbReference>